<organism evidence="1 2">
    <name type="scientific">Photobacterium gaetbulicola</name>
    <dbReference type="NCBI Taxonomy" id="1295392"/>
    <lineage>
        <taxon>Bacteria</taxon>
        <taxon>Pseudomonadati</taxon>
        <taxon>Pseudomonadota</taxon>
        <taxon>Gammaproteobacteria</taxon>
        <taxon>Vibrionales</taxon>
        <taxon>Vibrionaceae</taxon>
        <taxon>Photobacterium</taxon>
    </lineage>
</organism>
<evidence type="ECO:0000313" key="2">
    <source>
        <dbReference type="Proteomes" id="UP000031278"/>
    </source>
</evidence>
<sequence length="80" mass="9029">MAKPAKLLGNWATNKKKADNCQPRKLHTTEEIDCIALLTKEGPLHLSGNIYLFNSATYPVFFCQLAHNCEQLHAFTVQKL</sequence>
<evidence type="ECO:0000313" key="1">
    <source>
        <dbReference type="EMBL" id="KHT58053.1"/>
    </source>
</evidence>
<accession>A0A0B9FNP2</accession>
<dbReference type="Proteomes" id="UP000031278">
    <property type="component" value="Unassembled WGS sequence"/>
</dbReference>
<gene>
    <name evidence="1" type="ORF">RJ45_25780</name>
</gene>
<comment type="caution">
    <text evidence="1">The sequence shown here is derived from an EMBL/GenBank/DDBJ whole genome shotgun (WGS) entry which is preliminary data.</text>
</comment>
<reference evidence="1 2" key="1">
    <citation type="submission" date="2014-12" db="EMBL/GenBank/DDBJ databases">
        <title>Genome sequencing of Photobacterium gaetbulicola AD005a.</title>
        <authorList>
            <person name="Adrian T.G.S."/>
            <person name="Chan K.G."/>
        </authorList>
    </citation>
    <scope>NUCLEOTIDE SEQUENCE [LARGE SCALE GENOMIC DNA]</scope>
    <source>
        <strain evidence="1 2">AD005a</strain>
    </source>
</reference>
<protein>
    <submittedName>
        <fullName evidence="1">Uncharacterized protein</fullName>
    </submittedName>
</protein>
<name>A0A0B9FNP2_9GAMM</name>
<dbReference type="AlphaFoldDB" id="A0A0B9FNP2"/>
<dbReference type="RefSeq" id="WP_039469702.1">
    <property type="nucleotide sequence ID" value="NZ_JWLZ01000225.1"/>
</dbReference>
<proteinExistence type="predicted"/>
<dbReference type="EMBL" id="JWLZ01000225">
    <property type="protein sequence ID" value="KHT58053.1"/>
    <property type="molecule type" value="Genomic_DNA"/>
</dbReference>